<sequence>MIAVRIYVHRASPASTSLYRWSGYRKWKIPKALQSEPPNRETAPDIACLWREVAIARVDPQWNINCLDPLSSPAGLVVAVVPVCAWRQIAVSESAGSFIQPLSPLSGSGPSNAAFDQIL</sequence>
<evidence type="ECO:0000313" key="2">
    <source>
        <dbReference type="Proteomes" id="UP001320706"/>
    </source>
</evidence>
<dbReference type="Proteomes" id="UP001320706">
    <property type="component" value="Unassembled WGS sequence"/>
</dbReference>
<gene>
    <name evidence="1" type="ORF">M8818_006059</name>
</gene>
<dbReference type="EMBL" id="JAMKPW020000038">
    <property type="protein sequence ID" value="KAK8200744.1"/>
    <property type="molecule type" value="Genomic_DNA"/>
</dbReference>
<proteinExistence type="predicted"/>
<keyword evidence="2" id="KW-1185">Reference proteome</keyword>
<evidence type="ECO:0000313" key="1">
    <source>
        <dbReference type="EMBL" id="KAK8200744.1"/>
    </source>
</evidence>
<organism evidence="1 2">
    <name type="scientific">Zalaria obscura</name>
    <dbReference type="NCBI Taxonomy" id="2024903"/>
    <lineage>
        <taxon>Eukaryota</taxon>
        <taxon>Fungi</taxon>
        <taxon>Dikarya</taxon>
        <taxon>Ascomycota</taxon>
        <taxon>Pezizomycotina</taxon>
        <taxon>Dothideomycetes</taxon>
        <taxon>Dothideomycetidae</taxon>
        <taxon>Dothideales</taxon>
        <taxon>Zalariaceae</taxon>
        <taxon>Zalaria</taxon>
    </lineage>
</organism>
<name>A0ACC3S8P1_9PEZI</name>
<reference evidence="1" key="1">
    <citation type="submission" date="2024-02" db="EMBL/GenBank/DDBJ databases">
        <title>Metagenome Assembled Genome of Zalaria obscura JY119.</title>
        <authorList>
            <person name="Vighnesh L."/>
            <person name="Jagadeeshwari U."/>
            <person name="Venkata Ramana C."/>
            <person name="Sasikala C."/>
        </authorList>
    </citation>
    <scope>NUCLEOTIDE SEQUENCE</scope>
    <source>
        <strain evidence="1">JY119</strain>
    </source>
</reference>
<comment type="caution">
    <text evidence="1">The sequence shown here is derived from an EMBL/GenBank/DDBJ whole genome shotgun (WGS) entry which is preliminary data.</text>
</comment>
<accession>A0ACC3S8P1</accession>
<protein>
    <submittedName>
        <fullName evidence="1">Uncharacterized protein</fullName>
    </submittedName>
</protein>